<keyword evidence="4" id="KW-0769">Symport</keyword>
<name>A0ABP3DFT0_9PSEU</name>
<dbReference type="SUPFAM" id="SSF118215">
    <property type="entry name" value="Proton glutamate symport protein"/>
    <property type="match status" value="1"/>
</dbReference>
<gene>
    <name evidence="8" type="ORF">GCM10010492_30390</name>
</gene>
<dbReference type="EMBL" id="BAAABU010000005">
    <property type="protein sequence ID" value="GAA0229839.1"/>
    <property type="molecule type" value="Genomic_DNA"/>
</dbReference>
<keyword evidence="6 7" id="KW-0472">Membrane</keyword>
<evidence type="ECO:0000256" key="3">
    <source>
        <dbReference type="ARBA" id="ARBA00022692"/>
    </source>
</evidence>
<dbReference type="InterPro" id="IPR001991">
    <property type="entry name" value="Na-dicarboxylate_symporter"/>
</dbReference>
<dbReference type="NCBIfam" id="NF002461">
    <property type="entry name" value="PRK01663.1"/>
    <property type="match status" value="1"/>
</dbReference>
<dbReference type="Proteomes" id="UP001500416">
    <property type="component" value="Unassembled WGS sequence"/>
</dbReference>
<feature type="transmembrane region" description="Helical" evidence="7">
    <location>
        <begin position="187"/>
        <end position="213"/>
    </location>
</feature>
<evidence type="ECO:0000256" key="4">
    <source>
        <dbReference type="ARBA" id="ARBA00022847"/>
    </source>
</evidence>
<evidence type="ECO:0000313" key="9">
    <source>
        <dbReference type="Proteomes" id="UP001500416"/>
    </source>
</evidence>
<dbReference type="Pfam" id="PF00375">
    <property type="entry name" value="SDF"/>
    <property type="match status" value="1"/>
</dbReference>
<feature type="transmembrane region" description="Helical" evidence="7">
    <location>
        <begin position="233"/>
        <end position="254"/>
    </location>
</feature>
<keyword evidence="5 7" id="KW-1133">Transmembrane helix</keyword>
<dbReference type="PROSITE" id="PS00714">
    <property type="entry name" value="NA_DICARBOXYL_SYMP_2"/>
    <property type="match status" value="1"/>
</dbReference>
<accession>A0ABP3DFT0</accession>
<feature type="transmembrane region" description="Helical" evidence="7">
    <location>
        <begin position="84"/>
        <end position="106"/>
    </location>
</feature>
<dbReference type="PANTHER" id="PTHR42865">
    <property type="entry name" value="PROTON/GLUTAMATE-ASPARTATE SYMPORTER"/>
    <property type="match status" value="1"/>
</dbReference>
<sequence>MVTAQIRERKPIYRHLYFWVLVSIVLGVIVGYAFPAQASGLKWMADFFVALVKVVIAPTIFCTVVVGIAGLGNLAKAGGLALRTILYFTAMTTAALAIGLIVVNIVQPGHHGPSIPINDDAAAKTLADAKTAETGVTGFILSLVPKSFVGAFTDGQLIQVLVVAILVAVAVAGMGKRGEKVVAALDTFAKVMFGVIKIVMYAAPIGAFGGIAYTIGKFGGTILGKLAWLMGSFYATCLLFILVVLGGVALYAGFSIFKFLRYIKDELLIVLGTSSSESVLPRMLVKLEAAGADKSVVGLTIPTGYSFNLDGTCIYLTMGAIFIAQATGHDVGLGTQVGLLLFMLLASKGAAGVTGAGLVTLAASLTAFEANSAIPAVGIALIVGIDRFMSEARAITNVIGNGVGTLVVARWQGQLDRARLKEVLDNPSQVDVDDLLDRRHADDHAEDRVPVGAGRRT</sequence>
<keyword evidence="2" id="KW-0813">Transport</keyword>
<feature type="transmembrane region" description="Helical" evidence="7">
    <location>
        <begin position="157"/>
        <end position="175"/>
    </location>
</feature>
<reference evidence="9" key="1">
    <citation type="journal article" date="2019" name="Int. J. Syst. Evol. Microbiol.">
        <title>The Global Catalogue of Microorganisms (GCM) 10K type strain sequencing project: providing services to taxonomists for standard genome sequencing and annotation.</title>
        <authorList>
            <consortium name="The Broad Institute Genomics Platform"/>
            <consortium name="The Broad Institute Genome Sequencing Center for Infectious Disease"/>
            <person name="Wu L."/>
            <person name="Ma J."/>
        </authorList>
    </citation>
    <scope>NUCLEOTIDE SEQUENCE [LARGE SCALE GENOMIC DNA]</scope>
    <source>
        <strain evidence="9">JCM 3380</strain>
    </source>
</reference>
<feature type="transmembrane region" description="Helical" evidence="7">
    <location>
        <begin position="16"/>
        <end position="35"/>
    </location>
</feature>
<comment type="subcellular location">
    <subcellularLocation>
        <location evidence="1">Membrane</location>
        <topology evidence="1">Multi-pass membrane protein</topology>
    </subcellularLocation>
</comment>
<proteinExistence type="predicted"/>
<keyword evidence="9" id="KW-1185">Reference proteome</keyword>
<keyword evidence="3 7" id="KW-0812">Transmembrane</keyword>
<dbReference type="PANTHER" id="PTHR42865:SF1">
    <property type="entry name" value="AEROBIC C4-DICARBOXYLATE TRANSPORT PROTEIN"/>
    <property type="match status" value="1"/>
</dbReference>
<dbReference type="RefSeq" id="WP_343934432.1">
    <property type="nucleotide sequence ID" value="NZ_BAAABU010000005.1"/>
</dbReference>
<evidence type="ECO:0000256" key="1">
    <source>
        <dbReference type="ARBA" id="ARBA00004141"/>
    </source>
</evidence>
<feature type="transmembrane region" description="Helical" evidence="7">
    <location>
        <begin position="47"/>
        <end position="72"/>
    </location>
</feature>
<dbReference type="InterPro" id="IPR018107">
    <property type="entry name" value="Na-dicarboxylate_symporter_CS"/>
</dbReference>
<evidence type="ECO:0000256" key="2">
    <source>
        <dbReference type="ARBA" id="ARBA00022448"/>
    </source>
</evidence>
<dbReference type="PRINTS" id="PR00173">
    <property type="entry name" value="EDTRNSPORT"/>
</dbReference>
<dbReference type="Gene3D" id="1.10.3860.10">
    <property type="entry name" value="Sodium:dicarboxylate symporter"/>
    <property type="match status" value="1"/>
</dbReference>
<evidence type="ECO:0000256" key="5">
    <source>
        <dbReference type="ARBA" id="ARBA00022989"/>
    </source>
</evidence>
<evidence type="ECO:0000256" key="7">
    <source>
        <dbReference type="SAM" id="Phobius"/>
    </source>
</evidence>
<evidence type="ECO:0000313" key="8">
    <source>
        <dbReference type="EMBL" id="GAA0229839.1"/>
    </source>
</evidence>
<protein>
    <submittedName>
        <fullName evidence="8">Dicarboxylate/amino acid:cation symporter</fullName>
    </submittedName>
</protein>
<evidence type="ECO:0000256" key="6">
    <source>
        <dbReference type="ARBA" id="ARBA00023136"/>
    </source>
</evidence>
<comment type="caution">
    <text evidence="8">The sequence shown here is derived from an EMBL/GenBank/DDBJ whole genome shotgun (WGS) entry which is preliminary data.</text>
</comment>
<organism evidence="8 9">
    <name type="scientific">Saccharothrix mutabilis subsp. mutabilis</name>
    <dbReference type="NCBI Taxonomy" id="66855"/>
    <lineage>
        <taxon>Bacteria</taxon>
        <taxon>Bacillati</taxon>
        <taxon>Actinomycetota</taxon>
        <taxon>Actinomycetes</taxon>
        <taxon>Pseudonocardiales</taxon>
        <taxon>Pseudonocardiaceae</taxon>
        <taxon>Saccharothrix</taxon>
    </lineage>
</organism>
<dbReference type="InterPro" id="IPR036458">
    <property type="entry name" value="Na:dicarbo_symporter_sf"/>
</dbReference>